<dbReference type="GO" id="GO:0004750">
    <property type="term" value="F:D-ribulose-phosphate 3-epimerase activity"/>
    <property type="evidence" value="ECO:0007669"/>
    <property type="project" value="UniProtKB-UniRule"/>
</dbReference>
<evidence type="ECO:0000313" key="16">
    <source>
        <dbReference type="Proteomes" id="UP000266389"/>
    </source>
</evidence>
<feature type="binding site" evidence="14">
    <location>
        <position position="182"/>
    </location>
    <ligand>
        <name>substrate</name>
    </ligand>
</feature>
<feature type="binding site" evidence="10 14">
    <location>
        <position position="13"/>
    </location>
    <ligand>
        <name>substrate</name>
    </ligand>
</feature>
<dbReference type="NCBIfam" id="TIGR01163">
    <property type="entry name" value="rpe"/>
    <property type="match status" value="1"/>
</dbReference>
<keyword evidence="8 10" id="KW-0479">Metal-binding</keyword>
<dbReference type="Gene3D" id="3.20.20.70">
    <property type="entry name" value="Aldolase class I"/>
    <property type="match status" value="1"/>
</dbReference>
<evidence type="ECO:0000256" key="5">
    <source>
        <dbReference type="ARBA" id="ARBA00001954"/>
    </source>
</evidence>
<dbReference type="AlphaFoldDB" id="A0A395M3H5"/>
<feature type="active site" description="Proton donor" evidence="10 12">
    <location>
        <position position="180"/>
    </location>
</feature>
<protein>
    <recommendedName>
        <fullName evidence="7 10">Ribulose-phosphate 3-epimerase</fullName>
        <ecNumber evidence="7 10">5.1.3.1</ecNumber>
    </recommendedName>
</protein>
<comment type="cofactor">
    <cofactor evidence="4">
        <name>Zn(2+)</name>
        <dbReference type="ChEBI" id="CHEBI:29105"/>
    </cofactor>
</comment>
<evidence type="ECO:0000256" key="7">
    <source>
        <dbReference type="ARBA" id="ARBA00013188"/>
    </source>
</evidence>
<evidence type="ECO:0000256" key="13">
    <source>
        <dbReference type="PIRSR" id="PIRSR001461-2"/>
    </source>
</evidence>
<dbReference type="GO" id="GO:0006098">
    <property type="term" value="P:pentose-phosphate shunt"/>
    <property type="evidence" value="ECO:0007669"/>
    <property type="project" value="UniProtKB-UniRule"/>
</dbReference>
<comment type="cofactor">
    <cofactor evidence="3">
        <name>Co(2+)</name>
        <dbReference type="ChEBI" id="CHEBI:48828"/>
    </cofactor>
</comment>
<feature type="binding site" evidence="10 14">
    <location>
        <position position="71"/>
    </location>
    <ligand>
        <name>substrate</name>
    </ligand>
</feature>
<comment type="cofactor">
    <cofactor evidence="10 13">
        <name>a divalent metal cation</name>
        <dbReference type="ChEBI" id="CHEBI:60240"/>
    </cofactor>
    <text evidence="10 13">Binds 1 divalent metal cation per subunit.</text>
</comment>
<evidence type="ECO:0000256" key="8">
    <source>
        <dbReference type="ARBA" id="ARBA00022723"/>
    </source>
</evidence>
<feature type="binding site" evidence="10 13">
    <location>
        <position position="71"/>
    </location>
    <ligand>
        <name>a divalent metal cation</name>
        <dbReference type="ChEBI" id="CHEBI:60240"/>
    </ligand>
</feature>
<dbReference type="GO" id="GO:0046872">
    <property type="term" value="F:metal ion binding"/>
    <property type="evidence" value="ECO:0007669"/>
    <property type="project" value="UniProtKB-UniRule"/>
</dbReference>
<dbReference type="SUPFAM" id="SSF51366">
    <property type="entry name" value="Ribulose-phoshate binding barrel"/>
    <property type="match status" value="1"/>
</dbReference>
<comment type="pathway">
    <text evidence="10">Carbohydrate degradation.</text>
</comment>
<evidence type="ECO:0000256" key="1">
    <source>
        <dbReference type="ARBA" id="ARBA00001782"/>
    </source>
</evidence>
<dbReference type="InterPro" id="IPR026019">
    <property type="entry name" value="Ribul_P_3_epim"/>
</dbReference>
<feature type="binding site" evidence="10 14">
    <location>
        <begin position="202"/>
        <end position="203"/>
    </location>
    <ligand>
        <name>substrate</name>
    </ligand>
</feature>
<evidence type="ECO:0000256" key="3">
    <source>
        <dbReference type="ARBA" id="ARBA00001941"/>
    </source>
</evidence>
<organism evidence="15 16">
    <name type="scientific">Candidatus Thermochlorobacter aerophilus</name>
    <dbReference type="NCBI Taxonomy" id="1868324"/>
    <lineage>
        <taxon>Bacteria</taxon>
        <taxon>Pseudomonadati</taxon>
        <taxon>Chlorobiota</taxon>
        <taxon>Chlorobiia</taxon>
        <taxon>Chlorobiales</taxon>
        <taxon>Candidatus Thermochlorobacteriaceae</taxon>
        <taxon>Candidatus Thermochlorobacter</taxon>
    </lineage>
</organism>
<dbReference type="InterPro" id="IPR011060">
    <property type="entry name" value="RibuloseP-bd_barrel"/>
</dbReference>
<feature type="binding site" evidence="10">
    <location>
        <begin position="180"/>
        <end position="182"/>
    </location>
    <ligand>
        <name>substrate</name>
    </ligand>
</feature>
<dbReference type="PROSITE" id="PS01086">
    <property type="entry name" value="RIBUL_P_3_EPIMER_2"/>
    <property type="match status" value="1"/>
</dbReference>
<evidence type="ECO:0000256" key="9">
    <source>
        <dbReference type="ARBA" id="ARBA00023235"/>
    </source>
</evidence>
<keyword evidence="9 10" id="KW-0413">Isomerase</keyword>
<evidence type="ECO:0000256" key="10">
    <source>
        <dbReference type="HAMAP-Rule" id="MF_02227"/>
    </source>
</evidence>
<evidence type="ECO:0000256" key="6">
    <source>
        <dbReference type="ARBA" id="ARBA00009541"/>
    </source>
</evidence>
<dbReference type="EMBL" id="PHFL01000007">
    <property type="protein sequence ID" value="RFM25300.1"/>
    <property type="molecule type" value="Genomic_DNA"/>
</dbReference>
<accession>A0A395M3H5</accession>
<evidence type="ECO:0000256" key="14">
    <source>
        <dbReference type="PIRSR" id="PIRSR001461-3"/>
    </source>
</evidence>
<gene>
    <name evidence="10" type="primary">rpe</name>
    <name evidence="15" type="ORF">D0433_01370</name>
</gene>
<evidence type="ECO:0000313" key="15">
    <source>
        <dbReference type="EMBL" id="RFM25300.1"/>
    </source>
</evidence>
<dbReference type="GO" id="GO:0019323">
    <property type="term" value="P:pentose catabolic process"/>
    <property type="evidence" value="ECO:0007669"/>
    <property type="project" value="UniProtKB-UniRule"/>
</dbReference>
<keyword evidence="13" id="KW-0862">Zinc</keyword>
<evidence type="ECO:0000256" key="12">
    <source>
        <dbReference type="PIRSR" id="PIRSR001461-1"/>
    </source>
</evidence>
<keyword evidence="13" id="KW-0170">Cobalt</keyword>
<dbReference type="GO" id="GO:0005737">
    <property type="term" value="C:cytoplasm"/>
    <property type="evidence" value="ECO:0007669"/>
    <property type="project" value="UniProtKB-ARBA"/>
</dbReference>
<dbReference type="PANTHER" id="PTHR11749">
    <property type="entry name" value="RIBULOSE-5-PHOSPHATE-3-EPIMERASE"/>
    <property type="match status" value="1"/>
</dbReference>
<feature type="binding site" evidence="10 13">
    <location>
        <position position="38"/>
    </location>
    <ligand>
        <name>a divalent metal cation</name>
        <dbReference type="ChEBI" id="CHEBI:60240"/>
    </ligand>
</feature>
<dbReference type="InterPro" id="IPR013785">
    <property type="entry name" value="Aldolase_TIM"/>
</dbReference>
<dbReference type="HAMAP" id="MF_02227">
    <property type="entry name" value="RPE"/>
    <property type="match status" value="1"/>
</dbReference>
<evidence type="ECO:0000256" key="11">
    <source>
        <dbReference type="PIRNR" id="PIRNR001461"/>
    </source>
</evidence>
<keyword evidence="13" id="KW-0464">Manganese</keyword>
<evidence type="ECO:0000256" key="4">
    <source>
        <dbReference type="ARBA" id="ARBA00001947"/>
    </source>
</evidence>
<comment type="cofactor">
    <cofactor evidence="2">
        <name>Mn(2+)</name>
        <dbReference type="ChEBI" id="CHEBI:29035"/>
    </cofactor>
</comment>
<comment type="caution">
    <text evidence="15">The sequence shown here is derived from an EMBL/GenBank/DDBJ whole genome shotgun (WGS) entry which is preliminary data.</text>
</comment>
<feature type="binding site" evidence="10 13">
    <location>
        <position position="180"/>
    </location>
    <ligand>
        <name>a divalent metal cation</name>
        <dbReference type="ChEBI" id="CHEBI:60240"/>
    </ligand>
</feature>
<feature type="binding site" evidence="10 13">
    <location>
        <position position="40"/>
    </location>
    <ligand>
        <name>a divalent metal cation</name>
        <dbReference type="ChEBI" id="CHEBI:60240"/>
    </ligand>
</feature>
<feature type="binding site" evidence="10 14">
    <location>
        <begin position="147"/>
        <end position="150"/>
    </location>
    <ligand>
        <name>substrate</name>
    </ligand>
</feature>
<evidence type="ECO:0000256" key="2">
    <source>
        <dbReference type="ARBA" id="ARBA00001936"/>
    </source>
</evidence>
<dbReference type="Pfam" id="PF00834">
    <property type="entry name" value="Ribul_P_3_epim"/>
    <property type="match status" value="1"/>
</dbReference>
<comment type="similarity">
    <text evidence="6 10 11">Belongs to the ribulose-phosphate 3-epimerase family.</text>
</comment>
<comment type="catalytic activity">
    <reaction evidence="1 10 11">
        <text>D-ribulose 5-phosphate = D-xylulose 5-phosphate</text>
        <dbReference type="Rhea" id="RHEA:13677"/>
        <dbReference type="ChEBI" id="CHEBI:57737"/>
        <dbReference type="ChEBI" id="CHEBI:58121"/>
        <dbReference type="EC" id="5.1.3.1"/>
    </reaction>
</comment>
<dbReference type="Proteomes" id="UP000266389">
    <property type="component" value="Unassembled WGS sequence"/>
</dbReference>
<feature type="active site" description="Proton acceptor" evidence="10 12">
    <location>
        <position position="40"/>
    </location>
</feature>
<reference evidence="15 16" key="1">
    <citation type="journal article" date="2011" name="ISME J.">
        <title>Community ecology of hot spring cyanobacterial mats: predominant populations and their functional potential.</title>
        <authorList>
            <person name="Klatt C.G."/>
            <person name="Wood J.M."/>
            <person name="Rusch D.B."/>
            <person name="Bateson M.M."/>
            <person name="Hamamura N."/>
            <person name="Heidelberg J.F."/>
            <person name="Grossman A.R."/>
            <person name="Bhaya D."/>
            <person name="Cohan F.M."/>
            <person name="Kuhl M."/>
            <person name="Bryant D.A."/>
            <person name="Ward D.M."/>
        </authorList>
    </citation>
    <scope>NUCLEOTIDE SEQUENCE [LARGE SCALE GENOMIC DNA]</scope>
    <source>
        <strain evidence="15">OS</strain>
    </source>
</reference>
<keyword evidence="10 11" id="KW-0119">Carbohydrate metabolism</keyword>
<comment type="function">
    <text evidence="10">Catalyzes the reversible epimerization of D-ribulose 5-phosphate to D-xylulose 5-phosphate.</text>
</comment>
<dbReference type="FunFam" id="3.20.20.70:FF:000004">
    <property type="entry name" value="Ribulose-phosphate 3-epimerase"/>
    <property type="match status" value="1"/>
</dbReference>
<sequence length="222" mass="24227">MHTKVRPNIVAPSILSADFTRLAEQLQQIEQAGADWVHCDVMDGRYVPNITFGPFIVEAVRRCTSLPIDTHLMIVEPEKYIKAFIDAGSNHITVHQETCTHLHRTVELIHSLGAKAGVSLNPATPVSTLEEILPFLDLVLIMSVNPGFGGQKFISTSIEKVRKLHLLRESLNPELIIAIDGGITSENAPRIRSAGADALIAGSAVFNAPNISKAILQLRQTD</sequence>
<dbReference type="CDD" id="cd00429">
    <property type="entry name" value="RPE"/>
    <property type="match status" value="1"/>
</dbReference>
<proteinExistence type="inferred from homology"/>
<name>A0A395M3H5_9BACT</name>
<dbReference type="PIRSF" id="PIRSF001461">
    <property type="entry name" value="RPE"/>
    <property type="match status" value="1"/>
</dbReference>
<dbReference type="InterPro" id="IPR000056">
    <property type="entry name" value="Ribul_P_3_epim-like"/>
</dbReference>
<dbReference type="NCBIfam" id="NF004076">
    <property type="entry name" value="PRK05581.1-4"/>
    <property type="match status" value="1"/>
</dbReference>
<dbReference type="EC" id="5.1.3.1" evidence="7 10"/>
<comment type="cofactor">
    <cofactor evidence="5">
        <name>Fe(2+)</name>
        <dbReference type="ChEBI" id="CHEBI:29033"/>
    </cofactor>
</comment>